<keyword evidence="5" id="KW-0408">Iron</keyword>
<dbReference type="AlphaFoldDB" id="H7EMM4"/>
<dbReference type="SMART" id="SM00729">
    <property type="entry name" value="Elp3"/>
    <property type="match status" value="1"/>
</dbReference>
<name>H7EMM4_9SPIR</name>
<dbReference type="PANTHER" id="PTHR11135:SF1">
    <property type="entry name" value="PROTEIN YHCC"/>
    <property type="match status" value="1"/>
</dbReference>
<dbReference type="InterPro" id="IPR005911">
    <property type="entry name" value="YhcC-like"/>
</dbReference>
<keyword evidence="9" id="KW-1185">Reference proteome</keyword>
<dbReference type="SFLD" id="SFLDG01086">
    <property type="entry name" value="elongater_protein-like"/>
    <property type="match status" value="1"/>
</dbReference>
<keyword evidence="3" id="KW-0949">S-adenosyl-L-methionine</keyword>
<dbReference type="STRING" id="907348.TresaDRAFT_0446"/>
<dbReference type="InterPro" id="IPR007197">
    <property type="entry name" value="rSAM"/>
</dbReference>
<dbReference type="EMBL" id="AGRW01000051">
    <property type="protein sequence ID" value="EIC01309.1"/>
    <property type="molecule type" value="Genomic_DNA"/>
</dbReference>
<dbReference type="Pfam" id="PF16199">
    <property type="entry name" value="Radical_SAM_C"/>
    <property type="match status" value="1"/>
</dbReference>
<dbReference type="PROSITE" id="PS51918">
    <property type="entry name" value="RADICAL_SAM"/>
    <property type="match status" value="1"/>
</dbReference>
<dbReference type="InterPro" id="IPR032432">
    <property type="entry name" value="Radical_SAM_C"/>
</dbReference>
<comment type="cofactor">
    <cofactor evidence="1">
        <name>[4Fe-4S] cluster</name>
        <dbReference type="ChEBI" id="CHEBI:49883"/>
    </cofactor>
</comment>
<keyword evidence="4" id="KW-0479">Metal-binding</keyword>
<dbReference type="GO" id="GO:0051539">
    <property type="term" value="F:4 iron, 4 sulfur cluster binding"/>
    <property type="evidence" value="ECO:0007669"/>
    <property type="project" value="UniProtKB-KW"/>
</dbReference>
<dbReference type="InterPro" id="IPR058240">
    <property type="entry name" value="rSAM_sf"/>
</dbReference>
<evidence type="ECO:0000256" key="5">
    <source>
        <dbReference type="ARBA" id="ARBA00023004"/>
    </source>
</evidence>
<evidence type="ECO:0000256" key="3">
    <source>
        <dbReference type="ARBA" id="ARBA00022691"/>
    </source>
</evidence>
<dbReference type="InterPro" id="IPR006638">
    <property type="entry name" value="Elp3/MiaA/NifB-like_rSAM"/>
</dbReference>
<dbReference type="Pfam" id="PF04055">
    <property type="entry name" value="Radical_SAM"/>
    <property type="match status" value="1"/>
</dbReference>
<accession>H7EMM4</accession>
<evidence type="ECO:0000313" key="8">
    <source>
        <dbReference type="EMBL" id="EIC01309.1"/>
    </source>
</evidence>
<dbReference type="SFLD" id="SFLDG01091">
    <property type="entry name" value="uncharacterized_CHP01210-like"/>
    <property type="match status" value="1"/>
</dbReference>
<dbReference type="GO" id="GO:0003824">
    <property type="term" value="F:catalytic activity"/>
    <property type="evidence" value="ECO:0007669"/>
    <property type="project" value="InterPro"/>
</dbReference>
<dbReference type="PATRIC" id="fig|907348.3.peg.2197"/>
<evidence type="ECO:0000256" key="1">
    <source>
        <dbReference type="ARBA" id="ARBA00001966"/>
    </source>
</evidence>
<dbReference type="OrthoDB" id="9801689at2"/>
<protein>
    <recommendedName>
        <fullName evidence="7">Radical SAM core domain-containing protein</fullName>
    </recommendedName>
</protein>
<evidence type="ECO:0000256" key="6">
    <source>
        <dbReference type="ARBA" id="ARBA00023014"/>
    </source>
</evidence>
<keyword evidence="2" id="KW-0004">4Fe-4S</keyword>
<dbReference type="eggNOG" id="COG1242">
    <property type="taxonomic scope" value="Bacteria"/>
</dbReference>
<dbReference type="InterPro" id="IPR039661">
    <property type="entry name" value="ELP3"/>
</dbReference>
<sequence>MILLSDFYESVFGCKAYKIALDAGCTCPNRDGSKGTGGCIFCGGNGSGDFVPSRSLPVRAQVEEARTRISAKLCGRSGKRRGKLVAYFQNFSSTYGNPDALEEKFIEALGCDDVVGLAVATRPDCLGDDILSRLARMSEDTFVQIELGLQTSNERTGRLINRCYTDDDFSDAVLRIKRAAPKIHVVAHVIFGLPGEGEKDMMGTVDFVSGSGADGIKLTELYVIRGTGICAMYEGRKFEVLSKDEYFRLLSLALRRLPETMVVHRLTGDPPRKSLVAPLWASDKKRIMGESMAIAVKIMDETFKFP</sequence>
<keyword evidence="6" id="KW-0411">Iron-sulfur</keyword>
<evidence type="ECO:0000256" key="4">
    <source>
        <dbReference type="ARBA" id="ARBA00022723"/>
    </source>
</evidence>
<dbReference type="SFLD" id="SFLDS00029">
    <property type="entry name" value="Radical_SAM"/>
    <property type="match status" value="1"/>
</dbReference>
<evidence type="ECO:0000313" key="9">
    <source>
        <dbReference type="Proteomes" id="UP000003571"/>
    </source>
</evidence>
<dbReference type="GO" id="GO:0046872">
    <property type="term" value="F:metal ion binding"/>
    <property type="evidence" value="ECO:0007669"/>
    <property type="project" value="UniProtKB-KW"/>
</dbReference>
<organism evidence="8 9">
    <name type="scientific">Treponema saccharophilum DSM 2985</name>
    <dbReference type="NCBI Taxonomy" id="907348"/>
    <lineage>
        <taxon>Bacteria</taxon>
        <taxon>Pseudomonadati</taxon>
        <taxon>Spirochaetota</taxon>
        <taxon>Spirochaetia</taxon>
        <taxon>Spirochaetales</taxon>
        <taxon>Treponemataceae</taxon>
        <taxon>Treponema</taxon>
    </lineage>
</organism>
<comment type="caution">
    <text evidence="8">The sequence shown here is derived from an EMBL/GenBank/DDBJ whole genome shotgun (WGS) entry which is preliminary data.</text>
</comment>
<dbReference type="Gene3D" id="3.80.30.20">
    <property type="entry name" value="tm_1862 like domain"/>
    <property type="match status" value="1"/>
</dbReference>
<dbReference type="SUPFAM" id="SSF102114">
    <property type="entry name" value="Radical SAM enzymes"/>
    <property type="match status" value="1"/>
</dbReference>
<evidence type="ECO:0000256" key="2">
    <source>
        <dbReference type="ARBA" id="ARBA00022485"/>
    </source>
</evidence>
<gene>
    <name evidence="8" type="ORF">TresaDRAFT_0446</name>
</gene>
<dbReference type="Proteomes" id="UP000003571">
    <property type="component" value="Unassembled WGS sequence"/>
</dbReference>
<evidence type="ECO:0000259" key="7">
    <source>
        <dbReference type="PROSITE" id="PS51918"/>
    </source>
</evidence>
<dbReference type="NCBIfam" id="TIGR01212">
    <property type="entry name" value="TIGR01212 family radical SAM protein"/>
    <property type="match status" value="1"/>
</dbReference>
<feature type="domain" description="Radical SAM core" evidence="7">
    <location>
        <begin position="11"/>
        <end position="259"/>
    </location>
</feature>
<dbReference type="PANTHER" id="PTHR11135">
    <property type="entry name" value="HISTONE ACETYLTRANSFERASE-RELATED"/>
    <property type="match status" value="1"/>
</dbReference>
<dbReference type="CDD" id="cd01335">
    <property type="entry name" value="Radical_SAM"/>
    <property type="match status" value="1"/>
</dbReference>
<dbReference type="InterPro" id="IPR023404">
    <property type="entry name" value="rSAM_horseshoe"/>
</dbReference>
<proteinExistence type="predicted"/>
<dbReference type="RefSeq" id="WP_002705605.1">
    <property type="nucleotide sequence ID" value="NZ_AGRW01000051.1"/>
</dbReference>
<reference evidence="8 9" key="1">
    <citation type="submission" date="2011-09" db="EMBL/GenBank/DDBJ databases">
        <title>The draft genome of Treponema saccharophilum DSM 2985.</title>
        <authorList>
            <consortium name="US DOE Joint Genome Institute (JGI-PGF)"/>
            <person name="Lucas S."/>
            <person name="Copeland A."/>
            <person name="Lapidus A."/>
            <person name="Glavina del Rio T."/>
            <person name="Dalin E."/>
            <person name="Tice H."/>
            <person name="Bruce D."/>
            <person name="Goodwin L."/>
            <person name="Pitluck S."/>
            <person name="Peters L."/>
            <person name="Kyrpides N."/>
            <person name="Mavromatis K."/>
            <person name="Ivanova N."/>
            <person name="Markowitz V."/>
            <person name="Cheng J.-F."/>
            <person name="Hugenholtz P."/>
            <person name="Woyke T."/>
            <person name="Wu D."/>
            <person name="Gronow S."/>
            <person name="Wellnitz S."/>
            <person name="Brambilla E."/>
            <person name="Klenk H.-P."/>
            <person name="Eisen J.A."/>
        </authorList>
    </citation>
    <scope>NUCLEOTIDE SEQUENCE [LARGE SCALE GENOMIC DNA]</scope>
    <source>
        <strain evidence="8 9">DSM 2985</strain>
    </source>
</reference>